<comment type="caution">
    <text evidence="2">The sequence shown here is derived from an EMBL/GenBank/DDBJ whole genome shotgun (WGS) entry which is preliminary data.</text>
</comment>
<dbReference type="InterPro" id="IPR029060">
    <property type="entry name" value="PIN-like_dom_sf"/>
</dbReference>
<dbReference type="Pfam" id="PF01850">
    <property type="entry name" value="PIN"/>
    <property type="match status" value="1"/>
</dbReference>
<dbReference type="RefSeq" id="WP_393010219.1">
    <property type="nucleotide sequence ID" value="NZ_JAZAQF010000007.1"/>
</dbReference>
<sequence>MKIKIINKLALDTNILGQLLNPDSTKFTELKAWFRTILISDTEVFLPGIVDYEMRRSLELQRLKDSSYKEVERLNRFLQSVRYLPITMTDLNLAATLWADARRRGQKTEDDRDLGGDPILAAQVRSLFSPWVNVVLVTENRKHLTRYGIDARSFQEILFPGMES</sequence>
<evidence type="ECO:0000313" key="2">
    <source>
        <dbReference type="EMBL" id="MFG3816366.1"/>
    </source>
</evidence>
<evidence type="ECO:0000259" key="1">
    <source>
        <dbReference type="Pfam" id="PF01850"/>
    </source>
</evidence>
<feature type="domain" description="PIN" evidence="1">
    <location>
        <begin position="11"/>
        <end position="102"/>
    </location>
</feature>
<gene>
    <name evidence="2" type="ORF">VPK24_01855</name>
</gene>
<accession>A0ABW7C5N4</accession>
<proteinExistence type="predicted"/>
<name>A0ABW7C5N4_9CYAN</name>
<reference evidence="3" key="1">
    <citation type="journal article" date="2024" name="Algal Res.">
        <title>Biochemical, toxicological and genomic investigation of a high-biomass producing Limnothrix strain isolated from Italian shallow drinking water reservoir.</title>
        <authorList>
            <person name="Simonazzi M."/>
            <person name="Shishido T.K."/>
            <person name="Delbaje E."/>
            <person name="Wahlsten M."/>
            <person name="Fewer D.P."/>
            <person name="Sivonen K."/>
            <person name="Pezzolesi L."/>
            <person name="Pistocchi R."/>
        </authorList>
    </citation>
    <scope>NUCLEOTIDE SEQUENCE [LARGE SCALE GENOMIC DNA]</scope>
    <source>
        <strain evidence="3">LRLZ20PSL1</strain>
    </source>
</reference>
<dbReference type="Proteomes" id="UP001604335">
    <property type="component" value="Unassembled WGS sequence"/>
</dbReference>
<keyword evidence="3" id="KW-1185">Reference proteome</keyword>
<organism evidence="2 3">
    <name type="scientific">Limnothrix redekei LRLZ20PSL1</name>
    <dbReference type="NCBI Taxonomy" id="3112953"/>
    <lineage>
        <taxon>Bacteria</taxon>
        <taxon>Bacillati</taxon>
        <taxon>Cyanobacteriota</taxon>
        <taxon>Cyanophyceae</taxon>
        <taxon>Pseudanabaenales</taxon>
        <taxon>Pseudanabaenaceae</taxon>
        <taxon>Limnothrix</taxon>
    </lineage>
</organism>
<dbReference type="InterPro" id="IPR002716">
    <property type="entry name" value="PIN_dom"/>
</dbReference>
<dbReference type="Gene3D" id="3.40.50.1010">
    <property type="entry name" value="5'-nuclease"/>
    <property type="match status" value="1"/>
</dbReference>
<evidence type="ECO:0000313" key="3">
    <source>
        <dbReference type="Proteomes" id="UP001604335"/>
    </source>
</evidence>
<dbReference type="EMBL" id="JAZAQF010000007">
    <property type="protein sequence ID" value="MFG3816366.1"/>
    <property type="molecule type" value="Genomic_DNA"/>
</dbReference>
<protein>
    <submittedName>
        <fullName evidence="2">PIN domain-containing protein</fullName>
    </submittedName>
</protein>
<dbReference type="SUPFAM" id="SSF88723">
    <property type="entry name" value="PIN domain-like"/>
    <property type="match status" value="1"/>
</dbReference>